<evidence type="ECO:0000313" key="7">
    <source>
        <dbReference type="EMBL" id="SEM82334.1"/>
    </source>
</evidence>
<feature type="domain" description="PKD" evidence="6">
    <location>
        <begin position="662"/>
        <end position="708"/>
    </location>
</feature>
<evidence type="ECO:0000256" key="2">
    <source>
        <dbReference type="ARBA" id="ARBA00022692"/>
    </source>
</evidence>
<feature type="domain" description="PKD" evidence="6">
    <location>
        <begin position="146"/>
        <end position="227"/>
    </location>
</feature>
<feature type="domain" description="PKD" evidence="6">
    <location>
        <begin position="1018"/>
        <end position="1070"/>
    </location>
</feature>
<dbReference type="EMBL" id="FOBB01000006">
    <property type="protein sequence ID" value="SEM82334.1"/>
    <property type="molecule type" value="Genomic_DNA"/>
</dbReference>
<feature type="domain" description="PKD" evidence="6">
    <location>
        <begin position="90"/>
        <end position="142"/>
    </location>
</feature>
<dbReference type="Proteomes" id="UP000198984">
    <property type="component" value="Unassembled WGS sequence"/>
</dbReference>
<dbReference type="Pfam" id="PF13585">
    <property type="entry name" value="CHU_C"/>
    <property type="match status" value="1"/>
</dbReference>
<dbReference type="GO" id="GO:0006816">
    <property type="term" value="P:calcium ion transport"/>
    <property type="evidence" value="ECO:0007669"/>
    <property type="project" value="TreeGrafter"/>
</dbReference>
<dbReference type="InterPro" id="IPR013783">
    <property type="entry name" value="Ig-like_fold"/>
</dbReference>
<dbReference type="SUPFAM" id="SSF49299">
    <property type="entry name" value="PKD domain"/>
    <property type="match status" value="15"/>
</dbReference>
<protein>
    <submittedName>
        <fullName evidence="7">Gliding motility-associated C-terminal domain-containing protein</fullName>
    </submittedName>
</protein>
<feature type="domain" description="PKD" evidence="6">
    <location>
        <begin position="923"/>
        <end position="974"/>
    </location>
</feature>
<feature type="domain" description="PKD" evidence="6">
    <location>
        <begin position="395"/>
        <end position="479"/>
    </location>
</feature>
<evidence type="ECO:0000256" key="4">
    <source>
        <dbReference type="ARBA" id="ARBA00022989"/>
    </source>
</evidence>
<evidence type="ECO:0000256" key="3">
    <source>
        <dbReference type="ARBA" id="ARBA00022737"/>
    </source>
</evidence>
<evidence type="ECO:0000259" key="6">
    <source>
        <dbReference type="PROSITE" id="PS50093"/>
    </source>
</evidence>
<dbReference type="Pfam" id="PF18911">
    <property type="entry name" value="PKD_4"/>
    <property type="match status" value="11"/>
</dbReference>
<feature type="domain" description="PKD" evidence="6">
    <location>
        <begin position="477"/>
        <end position="555"/>
    </location>
</feature>
<dbReference type="CDD" id="cd00146">
    <property type="entry name" value="PKD"/>
    <property type="match status" value="12"/>
</dbReference>
<dbReference type="InterPro" id="IPR022409">
    <property type="entry name" value="PKD/Chitinase_dom"/>
</dbReference>
<reference evidence="7 8" key="1">
    <citation type="submission" date="2016-10" db="EMBL/GenBank/DDBJ databases">
        <authorList>
            <person name="de Groot N.N."/>
        </authorList>
    </citation>
    <scope>NUCLEOTIDE SEQUENCE [LARGE SCALE GENOMIC DNA]</scope>
    <source>
        <strain evidence="7 8">DSM 21039</strain>
    </source>
</reference>
<dbReference type="PANTHER" id="PTHR46730">
    <property type="entry name" value="POLYCYSTIN-1"/>
    <property type="match status" value="1"/>
</dbReference>
<feature type="domain" description="PKD" evidence="6">
    <location>
        <begin position="261"/>
        <end position="313"/>
    </location>
</feature>
<dbReference type="GO" id="GO:0005261">
    <property type="term" value="F:monoatomic cation channel activity"/>
    <property type="evidence" value="ECO:0007669"/>
    <property type="project" value="TreeGrafter"/>
</dbReference>
<dbReference type="Pfam" id="PF00801">
    <property type="entry name" value="PKD"/>
    <property type="match status" value="1"/>
</dbReference>
<name>A0A1H8BJK6_9BACT</name>
<feature type="domain" description="PKD" evidence="6">
    <location>
        <begin position="1089"/>
        <end position="1133"/>
    </location>
</feature>
<keyword evidence="2" id="KW-0812">Transmembrane</keyword>
<feature type="domain" description="PKD" evidence="6">
    <location>
        <begin position="757"/>
        <end position="801"/>
    </location>
</feature>
<sequence length="1655" mass="179204">MNYINYSNFSFINECTQARRDRDPYPMKHQIYLCCRWLRQWPLMRSIICLACCYLCPILNANAQTHKVDFDASKWSGCEPLAVQFQNLSDPGYTSLNWSFSVGADVADPNPARIFNVAGTYKITLTATYPDGVVKKEKTVTVYKKPVPAFSTSVPGGCAPLAVTFTDQSTPGDGTITSVTWDFGDGINGSGSTATHTYTLGGNQTASIIVINSFGCTNGSTQQIKVQDAPTVKFSSDVQSSCVTPLAVQFTNTSSTVNNAPLTYTWNFGDGITSTAAAPQHTYTKEGKYTVTLTAATSEGCKQSVTAPDYIQIAKMKPDFTVPASNCVGRPVVLKNTTTPTPLSARWDFPDGSVQYNLDASYTFTQPGDYAVKLTAFGNGCQETITKTIHVNPLPTADFAASPNPDCHVPTTTKFTAQTPDATSWAWDFGDGGTATTQNPTHSYTADGNYTVSLLAINKFGCGTTVVKTSYMQVQEPQVDFVMTANSGCIPFSIGFTAQVSSVDPVVKYTWDFGDGTTATNITVPSHYYSKVGDYTITLEIETKSGCKLSASHAIKAGDTVKVDFDVDHYKGCQSDIFNFTNKSVPAGTEWLWNFPQDNSGATGQNPSHQFNEIGFHDVTLTVINNGCYNILTKRLFIEINPPVARFSVLPDCINKYDRQFYDASDFGNSVTKTWLWDFGDGTTSTDQSPKHTYAKVGTYTVKLTVGNGSCTSNLSQIIHIIDEKPVIKADTNSICNSDSITYRITNSLHYNMINVYHWEWGDGSYINIPAASFDSTAVYTHAYTTPGTYTVRLNLIDINGCPQQSNSLQVVVNGVNADFTYTGSCKEKPFTFTDTSTPTSPGTILNSWTWNFGDGSGNITQTQKPVAFSHAFGSMTTFPVTLTVTDQMGCKGTITKPVSVNVVATNIVVPGQEACLQKDFQFSSNSSGQSLTYAWSFGDGGTSTQAAPLYVYTKPGVYTIKLDVTDIDGCKASQEALNFITVRNPQAAFDFPATLAPCPPVLVPFTNSSSDYDHIAWQFGDGSTSPEVSPGHAYSRPGDYTVALRVYTDGGCSSTVTKTLTIQGPDGSQSATPTTGCMPLKIEMTAKSSNAIKYIWDFDDGHVVTTTTPTTSYEYTKEGIYHPRVILEDAKGCQVPALGNDQIVADKVTPRFTMDATQACDGGYVYFKDNSLSVTKDQLSLPMTYQWDFGIAGRTDDVSTDANPRFLYDQVGTYPVKLLVTTAYGCTGEVTLPTVVEPRPVAEIMPIDPICVGTSVRLQGSDTKQLPGTKWVWLVTPDNTVFETATPPRVTLNTPGNNQVLLTISNGNGTCPDTAGTTVLVSPLPDLNPMPKQANICLGQSLELRSNVSPGADISWTDYQISDARSPNPTIQPLHDTTYHVMAVNSTGCSREADITVTVSQPHKVSAADAAICSGSQVQLHVSGAPHYKWIPATGLNKADVPDPVARPAVTTTYQVIGFGDDACFTDTALVTVTVNQAPTINAGPDQVVPVGSELRLQLQASPDVTKVEWRPDPSLSCTDCMAPLATPKQSVTYHVIATNQYSCVDIDEVNVKVVCSGSNVFVPNSFSPNGDGQNDIFYIRGRGIKSIKVFRVFNRWGEVVFERSDLNTDDQAGGWDGRFRGVALNPDVFIYYAEMICDTNESFVLKGNVTLLR</sequence>
<proteinExistence type="predicted"/>
<dbReference type="InterPro" id="IPR035986">
    <property type="entry name" value="PKD_dom_sf"/>
</dbReference>
<feature type="domain" description="PKD" evidence="6">
    <location>
        <begin position="1183"/>
        <end position="1238"/>
    </location>
</feature>
<dbReference type="InterPro" id="IPR000601">
    <property type="entry name" value="PKD_dom"/>
</dbReference>
<dbReference type="GO" id="GO:0005886">
    <property type="term" value="C:plasma membrane"/>
    <property type="evidence" value="ECO:0007669"/>
    <property type="project" value="TreeGrafter"/>
</dbReference>
<organism evidence="7 8">
    <name type="scientific">Chitinophaga rupis</name>
    <dbReference type="NCBI Taxonomy" id="573321"/>
    <lineage>
        <taxon>Bacteria</taxon>
        <taxon>Pseudomonadati</taxon>
        <taxon>Bacteroidota</taxon>
        <taxon>Chitinophagia</taxon>
        <taxon>Chitinophagales</taxon>
        <taxon>Chitinophagaceae</taxon>
        <taxon>Chitinophaga</taxon>
    </lineage>
</organism>
<dbReference type="PANTHER" id="PTHR46730:SF1">
    <property type="entry name" value="PLAT DOMAIN-CONTAINING PROTEIN"/>
    <property type="match status" value="1"/>
</dbReference>
<evidence type="ECO:0000256" key="5">
    <source>
        <dbReference type="ARBA" id="ARBA00023136"/>
    </source>
</evidence>
<keyword evidence="3" id="KW-0677">Repeat</keyword>
<dbReference type="InterPro" id="IPR026341">
    <property type="entry name" value="T9SS_type_B"/>
</dbReference>
<keyword evidence="5" id="KW-0472">Membrane</keyword>
<evidence type="ECO:0000313" key="8">
    <source>
        <dbReference type="Proteomes" id="UP000198984"/>
    </source>
</evidence>
<accession>A0A1H8BJK6</accession>
<feature type="domain" description="PKD" evidence="6">
    <location>
        <begin position="848"/>
        <end position="908"/>
    </location>
</feature>
<evidence type="ECO:0000256" key="1">
    <source>
        <dbReference type="ARBA" id="ARBA00004141"/>
    </source>
</evidence>
<dbReference type="NCBIfam" id="TIGR04131">
    <property type="entry name" value="Bac_Flav_CTERM"/>
    <property type="match status" value="1"/>
</dbReference>
<dbReference type="PROSITE" id="PS50093">
    <property type="entry name" value="PKD"/>
    <property type="match status" value="14"/>
</dbReference>
<keyword evidence="8" id="KW-1185">Reference proteome</keyword>
<dbReference type="SMART" id="SM00089">
    <property type="entry name" value="PKD"/>
    <property type="match status" value="15"/>
</dbReference>
<comment type="subcellular location">
    <subcellularLocation>
        <location evidence="1">Membrane</location>
        <topology evidence="1">Multi-pass membrane protein</topology>
    </subcellularLocation>
</comment>
<keyword evidence="4" id="KW-1133">Transmembrane helix</keyword>
<feature type="domain" description="PKD" evidence="6">
    <location>
        <begin position="578"/>
        <end position="626"/>
    </location>
</feature>
<gene>
    <name evidence="7" type="ORF">SAMN04488505_106244</name>
</gene>
<dbReference type="STRING" id="573321.SAMN04488505_106244"/>
<feature type="domain" description="PKD" evidence="6">
    <location>
        <begin position="315"/>
        <end position="391"/>
    </location>
</feature>
<dbReference type="Gene3D" id="2.60.40.10">
    <property type="entry name" value="Immunoglobulins"/>
    <property type="match status" value="15"/>
</dbReference>